<keyword evidence="2" id="KW-1185">Reference proteome</keyword>
<evidence type="ECO:0000313" key="1">
    <source>
        <dbReference type="EMBL" id="MFC5429162.1"/>
    </source>
</evidence>
<organism evidence="1 2">
    <name type="scientific">Paraburkholderia denitrificans</name>
    <dbReference type="NCBI Taxonomy" id="694025"/>
    <lineage>
        <taxon>Bacteria</taxon>
        <taxon>Pseudomonadati</taxon>
        <taxon>Pseudomonadota</taxon>
        <taxon>Betaproteobacteria</taxon>
        <taxon>Burkholderiales</taxon>
        <taxon>Burkholderiaceae</taxon>
        <taxon>Paraburkholderia</taxon>
    </lineage>
</organism>
<gene>
    <name evidence="1" type="ORF">ACFPTO_10175</name>
</gene>
<sequence length="55" mass="5745">MADLPAELLQAEIIECGGAIILLSSVTATSFRARRSTKCASADSGRTKFTSVGEL</sequence>
<proteinExistence type="predicted"/>
<dbReference type="RefSeq" id="WP_377711241.1">
    <property type="nucleotide sequence ID" value="NZ_JBHSMP010000013.1"/>
</dbReference>
<evidence type="ECO:0000313" key="2">
    <source>
        <dbReference type="Proteomes" id="UP001596103"/>
    </source>
</evidence>
<comment type="caution">
    <text evidence="1">The sequence shown here is derived from an EMBL/GenBank/DDBJ whole genome shotgun (WGS) entry which is preliminary data.</text>
</comment>
<name>A0ABW0J7W3_9BURK</name>
<dbReference type="EMBL" id="JBHSMP010000013">
    <property type="protein sequence ID" value="MFC5429162.1"/>
    <property type="molecule type" value="Genomic_DNA"/>
</dbReference>
<protein>
    <submittedName>
        <fullName evidence="1">Uncharacterized protein</fullName>
    </submittedName>
</protein>
<accession>A0ABW0J7W3</accession>
<dbReference type="Proteomes" id="UP001596103">
    <property type="component" value="Unassembled WGS sequence"/>
</dbReference>
<reference evidence="2" key="1">
    <citation type="journal article" date="2019" name="Int. J. Syst. Evol. Microbiol.">
        <title>The Global Catalogue of Microorganisms (GCM) 10K type strain sequencing project: providing services to taxonomists for standard genome sequencing and annotation.</title>
        <authorList>
            <consortium name="The Broad Institute Genomics Platform"/>
            <consortium name="The Broad Institute Genome Sequencing Center for Infectious Disease"/>
            <person name="Wu L."/>
            <person name="Ma J."/>
        </authorList>
    </citation>
    <scope>NUCLEOTIDE SEQUENCE [LARGE SCALE GENOMIC DNA]</scope>
    <source>
        <strain evidence="2">CCUG 56042</strain>
    </source>
</reference>